<protein>
    <submittedName>
        <fullName evidence="2">Uncharacterized protein</fullName>
    </submittedName>
</protein>
<reference evidence="2" key="1">
    <citation type="submission" date="2023-08" db="EMBL/GenBank/DDBJ databases">
        <authorList>
            <person name="Audoor S."/>
            <person name="Bilcke G."/>
        </authorList>
    </citation>
    <scope>NUCLEOTIDE SEQUENCE</scope>
</reference>
<gene>
    <name evidence="2" type="ORF">CYCCA115_LOCUS3242</name>
</gene>
<evidence type="ECO:0000313" key="3">
    <source>
        <dbReference type="Proteomes" id="UP001295423"/>
    </source>
</evidence>
<keyword evidence="1" id="KW-0472">Membrane</keyword>
<dbReference type="EMBL" id="CAKOGP040000258">
    <property type="protein sequence ID" value="CAJ1933288.1"/>
    <property type="molecule type" value="Genomic_DNA"/>
</dbReference>
<organism evidence="2 3">
    <name type="scientific">Cylindrotheca closterium</name>
    <dbReference type="NCBI Taxonomy" id="2856"/>
    <lineage>
        <taxon>Eukaryota</taxon>
        <taxon>Sar</taxon>
        <taxon>Stramenopiles</taxon>
        <taxon>Ochrophyta</taxon>
        <taxon>Bacillariophyta</taxon>
        <taxon>Bacillariophyceae</taxon>
        <taxon>Bacillariophycidae</taxon>
        <taxon>Bacillariales</taxon>
        <taxon>Bacillariaceae</taxon>
        <taxon>Cylindrotheca</taxon>
    </lineage>
</organism>
<name>A0AAD2CHS9_9STRA</name>
<evidence type="ECO:0000256" key="1">
    <source>
        <dbReference type="SAM" id="Phobius"/>
    </source>
</evidence>
<evidence type="ECO:0000313" key="2">
    <source>
        <dbReference type="EMBL" id="CAJ1933288.1"/>
    </source>
</evidence>
<keyword evidence="1" id="KW-1133">Transmembrane helix</keyword>
<sequence>MGLTTSKEELNPLNYPAIWISEPTMFSDFRKANGFPTDPQSKPVGLKDDALWDNFSNAMKVPVSKLNEYIGWMYLLYIVVLVMCLLIGIGGRILWVQILTFPVILINLAGHVYIIKRNQRLDEEIGKIVQTYEIQFLPHNIQLEYVTRWTAFCKPRHQRAMRVVLFGPVPNQDRLNLTDDMA</sequence>
<accession>A0AAD2CHS9</accession>
<keyword evidence="1" id="KW-0812">Transmembrane</keyword>
<feature type="transmembrane region" description="Helical" evidence="1">
    <location>
        <begin position="95"/>
        <end position="115"/>
    </location>
</feature>
<keyword evidence="3" id="KW-1185">Reference proteome</keyword>
<dbReference type="AlphaFoldDB" id="A0AAD2CHS9"/>
<feature type="transmembrane region" description="Helical" evidence="1">
    <location>
        <begin position="69"/>
        <end position="89"/>
    </location>
</feature>
<dbReference type="Proteomes" id="UP001295423">
    <property type="component" value="Unassembled WGS sequence"/>
</dbReference>
<proteinExistence type="predicted"/>
<comment type="caution">
    <text evidence="2">The sequence shown here is derived from an EMBL/GenBank/DDBJ whole genome shotgun (WGS) entry which is preliminary data.</text>
</comment>